<dbReference type="EMBL" id="RYZI01000244">
    <property type="protein sequence ID" value="RWA07667.1"/>
    <property type="molecule type" value="Genomic_DNA"/>
</dbReference>
<dbReference type="AlphaFoldDB" id="A0A439D047"/>
<sequence length="336" mass="37545">MIAELRAYQLLQDPEPRVLKQEDEEMGAITAIDFDWPSYTSGVWSFGQSPTASSPETVFDFNPEVDIGSAPSVTKYPISDCQIPGLSPIFTDSADGTYTDYPQLQQPRLSKNPAVADVFGWPEHAISDEIDVILGRRIYDEYQDREPTDQKGAIKPLSFKCSNERDHHIRESGCILKEVPSFDGAISESQRKELKDCGSRGTSKQEQWTELWKVIFPGVNPPRSPYIENDQAELLSCLRSYWDENADQIISGSLGKRNLESVNCTVIRDSVNALLDRFEAKSTKWDISADGERGGISRQSPASDDWVMLNSFSPRDLDQLSEMDFASPAINSGMNA</sequence>
<protein>
    <submittedName>
        <fullName evidence="1">Uncharacterized protein</fullName>
    </submittedName>
</protein>
<keyword evidence="2" id="KW-1185">Reference proteome</keyword>
<reference evidence="1 2" key="1">
    <citation type="submission" date="2018-12" db="EMBL/GenBank/DDBJ databases">
        <title>Draft genome sequence of Xylaria grammica IHI A82.</title>
        <authorList>
            <person name="Buettner E."/>
            <person name="Kellner H."/>
        </authorList>
    </citation>
    <scope>NUCLEOTIDE SEQUENCE [LARGE SCALE GENOMIC DNA]</scope>
    <source>
        <strain evidence="1 2">IHI A82</strain>
    </source>
</reference>
<comment type="caution">
    <text evidence="1">The sequence shown here is derived from an EMBL/GenBank/DDBJ whole genome shotgun (WGS) entry which is preliminary data.</text>
</comment>
<evidence type="ECO:0000313" key="2">
    <source>
        <dbReference type="Proteomes" id="UP000286045"/>
    </source>
</evidence>
<gene>
    <name evidence="1" type="ORF">EKO27_g7443</name>
</gene>
<name>A0A439D047_9PEZI</name>
<organism evidence="1 2">
    <name type="scientific">Xylaria grammica</name>
    <dbReference type="NCBI Taxonomy" id="363999"/>
    <lineage>
        <taxon>Eukaryota</taxon>
        <taxon>Fungi</taxon>
        <taxon>Dikarya</taxon>
        <taxon>Ascomycota</taxon>
        <taxon>Pezizomycotina</taxon>
        <taxon>Sordariomycetes</taxon>
        <taxon>Xylariomycetidae</taxon>
        <taxon>Xylariales</taxon>
        <taxon>Xylariaceae</taxon>
        <taxon>Xylaria</taxon>
    </lineage>
</organism>
<accession>A0A439D047</accession>
<dbReference type="Proteomes" id="UP000286045">
    <property type="component" value="Unassembled WGS sequence"/>
</dbReference>
<evidence type="ECO:0000313" key="1">
    <source>
        <dbReference type="EMBL" id="RWA07667.1"/>
    </source>
</evidence>
<proteinExistence type="predicted"/>